<dbReference type="InterPro" id="IPR024079">
    <property type="entry name" value="MetalloPept_cat_dom_sf"/>
</dbReference>
<keyword evidence="13" id="KW-0106">Calcium</keyword>
<feature type="binding site" evidence="13">
    <location>
        <position position="208"/>
    </location>
    <ligand>
        <name>Ca(2+)</name>
        <dbReference type="ChEBI" id="CHEBI:29108"/>
        <label>3</label>
    </ligand>
</feature>
<evidence type="ECO:0000256" key="5">
    <source>
        <dbReference type="ARBA" id="ARBA00022723"/>
    </source>
</evidence>
<dbReference type="GO" id="GO:0098552">
    <property type="term" value="C:side of membrane"/>
    <property type="evidence" value="ECO:0007669"/>
    <property type="project" value="UniProtKB-KW"/>
</dbReference>
<reference evidence="18" key="1">
    <citation type="submission" date="2025-08" db="UniProtKB">
        <authorList>
            <consortium name="RefSeq"/>
        </authorList>
    </citation>
    <scope>IDENTIFICATION</scope>
    <source>
        <tissue evidence="18">Fruit stalk</tissue>
    </source>
</reference>
<sequence length="296" mass="33607">MAPKLSHHLISYAFFLLPLLVQVSVVKSESQFSKSLHFLQGAQIGHAFKGLNQVKQYFNAFGYYPSGINLTDDFDDLLESALKIYQKQYRLEVTGKLDSDTIENMLIPRCGVQDVFNKPNDLVEFDMVANYTFFNGMPRWNTRQLTYTFRSSAQVISVQQLRPIIARAFQRWAAVSGFTFQEAPLFTQADIVIGFHRLFHWDGYPFDGPGNVLAHAFAPQDGRLHYDADENWSTTNLTTINQIDLESVAVHEIGHILGLGHSQDPRAIMFAYYMPGTIKRNLGQDDIDGIRALYLG</sequence>
<evidence type="ECO:0000256" key="14">
    <source>
        <dbReference type="PIRSR" id="PIRSR621190-5"/>
    </source>
</evidence>
<dbReference type="Pfam" id="PF01471">
    <property type="entry name" value="PG_binding_1"/>
    <property type="match status" value="1"/>
</dbReference>
<dbReference type="InterPro" id="IPR033739">
    <property type="entry name" value="M10A_MMP"/>
</dbReference>
<organism evidence="17 18">
    <name type="scientific">Durio zibethinus</name>
    <name type="common">Durian</name>
    <dbReference type="NCBI Taxonomy" id="66656"/>
    <lineage>
        <taxon>Eukaryota</taxon>
        <taxon>Viridiplantae</taxon>
        <taxon>Streptophyta</taxon>
        <taxon>Embryophyta</taxon>
        <taxon>Tracheophyta</taxon>
        <taxon>Spermatophyta</taxon>
        <taxon>Magnoliopsida</taxon>
        <taxon>eudicotyledons</taxon>
        <taxon>Gunneridae</taxon>
        <taxon>Pentapetalae</taxon>
        <taxon>rosids</taxon>
        <taxon>malvids</taxon>
        <taxon>Malvales</taxon>
        <taxon>Malvaceae</taxon>
        <taxon>Helicteroideae</taxon>
        <taxon>Durio</taxon>
    </lineage>
</organism>
<keyword evidence="6 15" id="KW-0732">Signal</keyword>
<protein>
    <submittedName>
        <fullName evidence="18">Metalloendoproteinase 1-like</fullName>
    </submittedName>
</protein>
<evidence type="ECO:0000313" key="18">
    <source>
        <dbReference type="RefSeq" id="XP_022741449.1"/>
    </source>
</evidence>
<dbReference type="InterPro" id="IPR001818">
    <property type="entry name" value="Pept_M10_metallopeptidase"/>
</dbReference>
<dbReference type="InterPro" id="IPR006026">
    <property type="entry name" value="Peptidase_Metallo"/>
</dbReference>
<accession>A0A6P5YLQ8</accession>
<dbReference type="GO" id="GO:0004222">
    <property type="term" value="F:metalloendopeptidase activity"/>
    <property type="evidence" value="ECO:0007669"/>
    <property type="project" value="InterPro"/>
</dbReference>
<evidence type="ECO:0000256" key="13">
    <source>
        <dbReference type="PIRSR" id="PIRSR621190-2"/>
    </source>
</evidence>
<keyword evidence="4" id="KW-0645">Protease</keyword>
<evidence type="ECO:0000256" key="15">
    <source>
        <dbReference type="SAM" id="SignalP"/>
    </source>
</evidence>
<proteinExistence type="inferred from homology"/>
<dbReference type="InterPro" id="IPR021190">
    <property type="entry name" value="Pept_M10A"/>
</dbReference>
<evidence type="ECO:0000256" key="11">
    <source>
        <dbReference type="ARBA" id="ARBA00023180"/>
    </source>
</evidence>
<feature type="domain" description="Peptidase metallopeptidase" evidence="16">
    <location>
        <begin position="136"/>
        <end position="296"/>
    </location>
</feature>
<dbReference type="PRINTS" id="PR00138">
    <property type="entry name" value="MATRIXIN"/>
</dbReference>
<evidence type="ECO:0000256" key="12">
    <source>
        <dbReference type="PIRSR" id="PIRSR621190-1"/>
    </source>
</evidence>
<evidence type="ECO:0000259" key="16">
    <source>
        <dbReference type="SMART" id="SM00235"/>
    </source>
</evidence>
<dbReference type="RefSeq" id="XP_022741449.1">
    <property type="nucleotide sequence ID" value="XM_022885714.1"/>
</dbReference>
<feature type="binding site" evidence="13">
    <location>
        <position position="207"/>
    </location>
    <ligand>
        <name>Ca(2+)</name>
        <dbReference type="ChEBI" id="CHEBI:29108"/>
        <label>3</label>
    </ligand>
</feature>
<feature type="binding site" evidence="13">
    <location>
        <position position="200"/>
    </location>
    <ligand>
        <name>Zn(2+)</name>
        <dbReference type="ChEBI" id="CHEBI:29105"/>
        <label>1</label>
    </ligand>
</feature>
<evidence type="ECO:0000256" key="7">
    <source>
        <dbReference type="ARBA" id="ARBA00022801"/>
    </source>
</evidence>
<feature type="binding site" evidence="13">
    <location>
        <position position="215"/>
    </location>
    <ligand>
        <name>Zn(2+)</name>
        <dbReference type="ChEBI" id="CHEBI:29105"/>
        <label>1</label>
    </ligand>
</feature>
<keyword evidence="17" id="KW-1185">Reference proteome</keyword>
<keyword evidence="5 13" id="KW-0479">Metal-binding</keyword>
<comment type="cofactor">
    <cofactor evidence="13">
        <name>Zn(2+)</name>
        <dbReference type="ChEBI" id="CHEBI:29105"/>
    </cofactor>
    <text evidence="13">Binds 2 Zn(2+) ions per subunit.</text>
</comment>
<comment type="cofactor">
    <cofactor evidence="13">
        <name>Ca(2+)</name>
        <dbReference type="ChEBI" id="CHEBI:29108"/>
    </cofactor>
    <text evidence="13">Can bind about 5 Ca(2+) ions per subunit.</text>
</comment>
<dbReference type="SMART" id="SM00235">
    <property type="entry name" value="ZnMc"/>
    <property type="match status" value="1"/>
</dbReference>
<feature type="binding site" evidence="13">
    <location>
        <position position="227"/>
    </location>
    <ligand>
        <name>Ca(2+)</name>
        <dbReference type="ChEBI" id="CHEBI:29108"/>
        <label>3</label>
    </ligand>
</feature>
<feature type="binding site" evidence="13">
    <location>
        <position position="190"/>
    </location>
    <ligand>
        <name>Ca(2+)</name>
        <dbReference type="ChEBI" id="CHEBI:29108"/>
        <label>2</label>
    </ligand>
</feature>
<keyword evidence="8 13" id="KW-0862">Zinc</keyword>
<dbReference type="GO" id="GO:0008270">
    <property type="term" value="F:zinc ion binding"/>
    <property type="evidence" value="ECO:0007669"/>
    <property type="project" value="InterPro"/>
</dbReference>
<dbReference type="AlphaFoldDB" id="A0A6P5YLQ8"/>
<evidence type="ECO:0000256" key="9">
    <source>
        <dbReference type="ARBA" id="ARBA00023049"/>
    </source>
</evidence>
<keyword evidence="3" id="KW-0336">GPI-anchor</keyword>
<feature type="binding site" evidence="13">
    <location>
        <position position="261"/>
    </location>
    <ligand>
        <name>Zn(2+)</name>
        <dbReference type="ChEBI" id="CHEBI:29105"/>
        <label>2</label>
        <note>catalytic</note>
    </ligand>
</feature>
<feature type="binding site" evidence="13">
    <location>
        <position position="225"/>
    </location>
    <ligand>
        <name>Zn(2+)</name>
        <dbReference type="ChEBI" id="CHEBI:29105"/>
        <label>1</label>
    </ligand>
</feature>
<feature type="chain" id="PRO_5028087817" evidence="15">
    <location>
        <begin position="29"/>
        <end position="296"/>
    </location>
</feature>
<evidence type="ECO:0000256" key="10">
    <source>
        <dbReference type="ARBA" id="ARBA00023145"/>
    </source>
</evidence>
<dbReference type="GO" id="GO:0006508">
    <property type="term" value="P:proteolysis"/>
    <property type="evidence" value="ECO:0007669"/>
    <property type="project" value="UniProtKB-KW"/>
</dbReference>
<evidence type="ECO:0000256" key="1">
    <source>
        <dbReference type="ARBA" id="ARBA00004471"/>
    </source>
</evidence>
<keyword evidence="3" id="KW-0472">Membrane</keyword>
<feature type="short sequence motif" description="Cysteine switch" evidence="14">
    <location>
        <begin position="108"/>
        <end position="115"/>
    </location>
</feature>
<name>A0A6P5YLQ8_DURZI</name>
<feature type="binding site" evidence="13">
    <location>
        <position position="251"/>
    </location>
    <ligand>
        <name>Zn(2+)</name>
        <dbReference type="ChEBI" id="CHEBI:29105"/>
        <label>2</label>
        <note>catalytic</note>
    </ligand>
</feature>
<evidence type="ECO:0000256" key="6">
    <source>
        <dbReference type="ARBA" id="ARBA00022729"/>
    </source>
</evidence>
<feature type="signal peptide" evidence="15">
    <location>
        <begin position="1"/>
        <end position="28"/>
    </location>
</feature>
<dbReference type="KEGG" id="dzi:111293021"/>
<dbReference type="InterPro" id="IPR002477">
    <property type="entry name" value="Peptidoglycan-bd-like"/>
</dbReference>
<dbReference type="GO" id="GO:0030574">
    <property type="term" value="P:collagen catabolic process"/>
    <property type="evidence" value="ECO:0007669"/>
    <property type="project" value="TreeGrafter"/>
</dbReference>
<evidence type="ECO:0000256" key="4">
    <source>
        <dbReference type="ARBA" id="ARBA00022670"/>
    </source>
</evidence>
<feature type="binding site" evidence="13">
    <location>
        <position position="255"/>
    </location>
    <ligand>
        <name>Zn(2+)</name>
        <dbReference type="ChEBI" id="CHEBI:29105"/>
        <label>2</label>
        <note>catalytic</note>
    </ligand>
</feature>
<feature type="binding site" evidence="13">
    <location>
        <position position="230"/>
    </location>
    <ligand>
        <name>Ca(2+)</name>
        <dbReference type="ChEBI" id="CHEBI:29108"/>
        <label>3</label>
    </ligand>
</feature>
<evidence type="ECO:0000256" key="8">
    <source>
        <dbReference type="ARBA" id="ARBA00022833"/>
    </source>
</evidence>
<dbReference type="Pfam" id="PF00413">
    <property type="entry name" value="Peptidase_M10"/>
    <property type="match status" value="1"/>
</dbReference>
<dbReference type="SUPFAM" id="SSF55486">
    <property type="entry name" value="Metalloproteases ('zincins'), catalytic domain"/>
    <property type="match status" value="1"/>
</dbReference>
<dbReference type="PANTHER" id="PTHR10201">
    <property type="entry name" value="MATRIX METALLOPROTEINASE"/>
    <property type="match status" value="1"/>
</dbReference>
<comment type="similarity">
    <text evidence="2">Belongs to the peptidase M10A family. Matrix metalloproteinases (MMPs) subfamily.</text>
</comment>
<dbReference type="InterPro" id="IPR036365">
    <property type="entry name" value="PGBD-like_sf"/>
</dbReference>
<comment type="subcellular location">
    <subcellularLocation>
        <location evidence="1">Cell membrane</location>
        <topology evidence="1">Lipid-anchor</topology>
        <topology evidence="1">GPI-anchor</topology>
        <orientation evidence="1">Extracellular side</orientation>
    </subcellularLocation>
</comment>
<keyword evidence="9" id="KW-0482">Metalloprotease</keyword>
<dbReference type="FunFam" id="3.40.390.10:FF:000018">
    <property type="entry name" value="Metalloendoproteinase 1"/>
    <property type="match status" value="1"/>
</dbReference>
<evidence type="ECO:0000313" key="17">
    <source>
        <dbReference type="Proteomes" id="UP000515121"/>
    </source>
</evidence>
<dbReference type="GO" id="GO:0031012">
    <property type="term" value="C:extracellular matrix"/>
    <property type="evidence" value="ECO:0007669"/>
    <property type="project" value="InterPro"/>
</dbReference>
<keyword evidence="7" id="KW-0378">Hydrolase</keyword>
<dbReference type="GeneID" id="111293021"/>
<feature type="binding site" description="in inhibited form" evidence="13">
    <location>
        <position position="110"/>
    </location>
    <ligand>
        <name>Zn(2+)</name>
        <dbReference type="ChEBI" id="CHEBI:29105"/>
        <label>2</label>
        <note>catalytic</note>
    </ligand>
</feature>
<feature type="binding site" evidence="13">
    <location>
        <position position="230"/>
    </location>
    <ligand>
        <name>Ca(2+)</name>
        <dbReference type="ChEBI" id="CHEBI:29108"/>
        <label>1</label>
    </ligand>
</feature>
<dbReference type="GO" id="GO:0005886">
    <property type="term" value="C:plasma membrane"/>
    <property type="evidence" value="ECO:0007669"/>
    <property type="project" value="UniProtKB-SubCell"/>
</dbReference>
<gene>
    <name evidence="18" type="primary">LOC111293021</name>
</gene>
<keyword evidence="10" id="KW-0865">Zymogen</keyword>
<dbReference type="Gene3D" id="3.40.390.10">
    <property type="entry name" value="Collagenase (Catalytic Domain)"/>
    <property type="match status" value="1"/>
</dbReference>
<dbReference type="PANTHER" id="PTHR10201:SF268">
    <property type="entry name" value="PEPTIDASE METALLOPEPTIDASE DOMAIN-CONTAINING PROTEIN"/>
    <property type="match status" value="1"/>
</dbReference>
<dbReference type="GO" id="GO:0030198">
    <property type="term" value="P:extracellular matrix organization"/>
    <property type="evidence" value="ECO:0007669"/>
    <property type="project" value="TreeGrafter"/>
</dbReference>
<dbReference type="SUPFAM" id="SSF47090">
    <property type="entry name" value="PGBD-like"/>
    <property type="match status" value="1"/>
</dbReference>
<feature type="binding site" evidence="13">
    <location>
        <position position="202"/>
    </location>
    <ligand>
        <name>Zn(2+)</name>
        <dbReference type="ChEBI" id="CHEBI:29105"/>
        <label>1</label>
    </ligand>
</feature>
<evidence type="ECO:0000256" key="3">
    <source>
        <dbReference type="ARBA" id="ARBA00022622"/>
    </source>
</evidence>
<dbReference type="CDD" id="cd04278">
    <property type="entry name" value="ZnMc_MMP"/>
    <property type="match status" value="1"/>
</dbReference>
<feature type="binding site" evidence="13">
    <location>
        <position position="269"/>
    </location>
    <ligand>
        <name>Zn(2+)</name>
        <dbReference type="ChEBI" id="CHEBI:29105"/>
        <label>2</label>
        <note>catalytic</note>
    </ligand>
</feature>
<dbReference type="Proteomes" id="UP000515121">
    <property type="component" value="Unplaced"/>
</dbReference>
<keyword evidence="3" id="KW-0449">Lipoprotein</keyword>
<feature type="active site" evidence="12">
    <location>
        <position position="252"/>
    </location>
</feature>
<dbReference type="OrthoDB" id="406838at2759"/>
<evidence type="ECO:0000256" key="2">
    <source>
        <dbReference type="ARBA" id="ARBA00009614"/>
    </source>
</evidence>
<keyword evidence="11" id="KW-0325">Glycoprotein</keyword>